<proteinExistence type="predicted"/>
<dbReference type="EMBL" id="KV441561">
    <property type="protein sequence ID" value="OAF99857.1"/>
    <property type="molecule type" value="Genomic_DNA"/>
</dbReference>
<evidence type="ECO:0000256" key="1">
    <source>
        <dbReference type="SAM" id="MobiDB-lite"/>
    </source>
</evidence>
<dbReference type="AlphaFoldDB" id="A0A177BZ94"/>
<dbReference type="InParanoid" id="A0A177BZ94"/>
<accession>A0A177BZ94</accession>
<gene>
    <name evidence="2" type="ORF">CC84DRAFT_1232472</name>
</gene>
<evidence type="ECO:0000313" key="2">
    <source>
        <dbReference type="EMBL" id="OAF99857.1"/>
    </source>
</evidence>
<evidence type="ECO:0000313" key="3">
    <source>
        <dbReference type="Proteomes" id="UP000077069"/>
    </source>
</evidence>
<feature type="region of interest" description="Disordered" evidence="1">
    <location>
        <begin position="195"/>
        <end position="216"/>
    </location>
</feature>
<keyword evidence="3" id="KW-1185">Reference proteome</keyword>
<dbReference type="GeneID" id="28767249"/>
<name>A0A177BZ94_9PLEO</name>
<dbReference type="Proteomes" id="UP000077069">
    <property type="component" value="Unassembled WGS sequence"/>
</dbReference>
<protein>
    <submittedName>
        <fullName evidence="2">Uncharacterized protein</fullName>
    </submittedName>
</protein>
<feature type="region of interest" description="Disordered" evidence="1">
    <location>
        <begin position="1"/>
        <end position="22"/>
    </location>
</feature>
<sequence length="269" mass="28600">MNGKHGSMAQSDEESPLFSGGYHESSDCVNGALETWATIEARSFLAPSGPQSRRIIRELALAAIKSSKLSGIADRAFARASASLSGAAESGSSSKASQQSQSGGTQCTLGSCHMSIRRHCSATVASRLVILAFGVLLGTMHRNGMVRREAASRSHSLRLHLGLQSLTTNVSVLDMLLYQFCAVGFPAAVHCGGAGETPNRKDPGNRPMVPVGSRSSTVRVHKAPSIPAEVMHLFLRTHLRFGEDGACKCQNNKSMYLGAMEVLKGVLRF</sequence>
<reference evidence="2 3" key="1">
    <citation type="submission" date="2016-05" db="EMBL/GenBank/DDBJ databases">
        <title>Comparative analysis of secretome profiles of manganese(II)-oxidizing ascomycete fungi.</title>
        <authorList>
            <consortium name="DOE Joint Genome Institute"/>
            <person name="Zeiner C.A."/>
            <person name="Purvine S.O."/>
            <person name="Zink E.M."/>
            <person name="Wu S."/>
            <person name="Pasa-Tolic L."/>
            <person name="Chaput D.L."/>
            <person name="Haridas S."/>
            <person name="Grigoriev I.V."/>
            <person name="Santelli C.M."/>
            <person name="Hansel C.M."/>
        </authorList>
    </citation>
    <scope>NUCLEOTIDE SEQUENCE [LARGE SCALE GENOMIC DNA]</scope>
    <source>
        <strain evidence="2 3">AP3s5-JAC2a</strain>
    </source>
</reference>
<dbReference type="RefSeq" id="XP_018030223.1">
    <property type="nucleotide sequence ID" value="XM_018183763.1"/>
</dbReference>
<organism evidence="2 3">
    <name type="scientific">Paraphaeosphaeria sporulosa</name>
    <dbReference type="NCBI Taxonomy" id="1460663"/>
    <lineage>
        <taxon>Eukaryota</taxon>
        <taxon>Fungi</taxon>
        <taxon>Dikarya</taxon>
        <taxon>Ascomycota</taxon>
        <taxon>Pezizomycotina</taxon>
        <taxon>Dothideomycetes</taxon>
        <taxon>Pleosporomycetidae</taxon>
        <taxon>Pleosporales</taxon>
        <taxon>Massarineae</taxon>
        <taxon>Didymosphaeriaceae</taxon>
        <taxon>Paraphaeosphaeria</taxon>
    </lineage>
</organism>